<comment type="subcellular location">
    <subcellularLocation>
        <location evidence="1">Membrane</location>
    </subcellularLocation>
</comment>
<dbReference type="Pfam" id="PF17862">
    <property type="entry name" value="AAA_lid_3"/>
    <property type="match status" value="1"/>
</dbReference>
<evidence type="ECO:0000256" key="6">
    <source>
        <dbReference type="ARBA" id="ARBA00022801"/>
    </source>
</evidence>
<feature type="compositionally biased region" description="Polar residues" evidence="13">
    <location>
        <begin position="502"/>
        <end position="529"/>
    </location>
</feature>
<organism evidence="15 16">
    <name type="scientific">Tilletia horrida</name>
    <dbReference type="NCBI Taxonomy" id="155126"/>
    <lineage>
        <taxon>Eukaryota</taxon>
        <taxon>Fungi</taxon>
        <taxon>Dikarya</taxon>
        <taxon>Basidiomycota</taxon>
        <taxon>Ustilaginomycotina</taxon>
        <taxon>Exobasidiomycetes</taxon>
        <taxon>Tilletiales</taxon>
        <taxon>Tilletiaceae</taxon>
        <taxon>Tilletia</taxon>
    </lineage>
</organism>
<feature type="compositionally biased region" description="Acidic residues" evidence="13">
    <location>
        <begin position="315"/>
        <end position="330"/>
    </location>
</feature>
<dbReference type="GO" id="GO:0016558">
    <property type="term" value="P:protein import into peroxisome matrix"/>
    <property type="evidence" value="ECO:0007669"/>
    <property type="project" value="TreeGrafter"/>
</dbReference>
<evidence type="ECO:0000313" key="16">
    <source>
        <dbReference type="Proteomes" id="UP001176521"/>
    </source>
</evidence>
<evidence type="ECO:0000313" key="15">
    <source>
        <dbReference type="EMBL" id="KAK0533543.1"/>
    </source>
</evidence>
<dbReference type="PROSITE" id="PS00674">
    <property type="entry name" value="AAA"/>
    <property type="match status" value="1"/>
</dbReference>
<comment type="caution">
    <text evidence="15">The sequence shown here is derived from an EMBL/GenBank/DDBJ whole genome shotgun (WGS) entry which is preliminary data.</text>
</comment>
<dbReference type="GO" id="GO:0005829">
    <property type="term" value="C:cytosol"/>
    <property type="evidence" value="ECO:0007669"/>
    <property type="project" value="TreeGrafter"/>
</dbReference>
<dbReference type="GO" id="GO:0005524">
    <property type="term" value="F:ATP binding"/>
    <property type="evidence" value="ECO:0007669"/>
    <property type="project" value="UniProtKB-KW"/>
</dbReference>
<feature type="domain" description="AAA+ ATPase" evidence="14">
    <location>
        <begin position="810"/>
        <end position="946"/>
    </location>
</feature>
<sequence>MAASNSAARAGKLAQVRFDGSLRSQLCHLPVDLHAPLVDRKIAPQNVLIELTRDDDDASSSTGASNAAPARRLVLGWTGFSSAPSSPFPGASRSGVGTSSGSMPTIAIAPTVANLYSPPLTEGTLIRITLLRSPPLPTATRIDLVPLTPDDWEILSAHAQQVEDDMLAQVRGAATGMELTAHVGSGGRTVCRFRVEATEPKTLLTLASASSSAVKAPAASANSAEKLYRAVRLTTNTEVVIAPKTRSSGGSSGVQSNASSGTPATNVFDGPATSAETSSSTRPRQRASSSASVSTLKPSAQERAQQQADQRSEDGADDEDDSSSLADEAEEHPHLAGVSDLLNKCMSHIQGTLRARQLRRIQARSVASGASTQRQRAQQSWLRSGSCGMLLTGGSGAGKTAVCRELAYRLGSPSSALGLAPLAAPTSPNLNSGAFSETSGQANGSSAGPSASAAPSFVSTPSGRVATKWIDCTSFAEERLTTLRARMSGWLTDAAAMTLSPARSSSVTANTAQQPQANGRLPHSSSGAQFNGKALPGTPRPPVVATLLVLDNLDRLLPAPSEHTAGDASAMRVLTLGECFAQQVSEVSAVFDVFVLATAQAQTSLHPSVSAGVGSNRVFGEVVQVKPPAKEARKEILAHLISLKTSSASAALPNGIDSSDQIHAIENGDSGAQRSTASSATLLAPSPDLNPTTLATQTDGFYPADLKDLVERAVHQAAMRVGDELSRSEKKKRRKGDAKKNGHPLELTMADFAAAQEGFVPLSLRDVKLEKSTVAWSDIGGLHATRQTLRETLEWPTKYAAIFASCPLRLRSGLLLYGFPGCGKTLLASAVAKECGLNFISVKGPEILNKYIGASEKSVRDLFDRAQAARPCVLFFDEFDSIAPKRGHDSTGVTDRVVNQLLTQMDGAEGLEGVYVLAATSRPDLIDSALLRPGRLDKSLLCDMPDEDDRIDILRAIAGLPPASDSVAQQKEPKIALADEVDLRVWAKRTEGYSGADLQALLYNAHLETIHESIADAQAGPVATASDVSPSSSQVLANGDSAPPLKFVSLKSRRQVKAHGGAGESVLSGAEQQALRRRLELIASASSNSTGAGSTTTAANKASAATGSGSSAKTNRPKPRVTNAHLERSLASTRPSVPPEEQLRLRRIYRVFAGEREGTFPDGEASREIGARESLM</sequence>
<feature type="region of interest" description="Disordered" evidence="13">
    <location>
        <begin position="1023"/>
        <end position="1044"/>
    </location>
</feature>
<dbReference type="InterPro" id="IPR041569">
    <property type="entry name" value="AAA_lid_3"/>
</dbReference>
<comment type="similarity">
    <text evidence="2">Belongs to the AAA ATPase family.</text>
</comment>
<dbReference type="AlphaFoldDB" id="A0AAN6GDR6"/>
<dbReference type="SMART" id="SM00382">
    <property type="entry name" value="AAA"/>
    <property type="match status" value="2"/>
</dbReference>
<evidence type="ECO:0000256" key="8">
    <source>
        <dbReference type="ARBA" id="ARBA00022927"/>
    </source>
</evidence>
<reference evidence="15" key="1">
    <citation type="journal article" date="2023" name="PhytoFront">
        <title>Draft Genome Resources of Seven Strains of Tilletia horrida, Causal Agent of Kernel Smut of Rice.</title>
        <authorList>
            <person name="Khanal S."/>
            <person name="Antony Babu S."/>
            <person name="Zhou X.G."/>
        </authorList>
    </citation>
    <scope>NUCLEOTIDE SEQUENCE</scope>
    <source>
        <strain evidence="15">TX3</strain>
    </source>
</reference>
<keyword evidence="6" id="KW-0378">Hydrolase</keyword>
<protein>
    <recommendedName>
        <fullName evidence="11">Peroxisomal ATPase PEX1</fullName>
    </recommendedName>
    <alternativeName>
        <fullName evidence="10">Peroxin-1</fullName>
    </alternativeName>
</protein>
<keyword evidence="5" id="KW-0547">Nucleotide-binding</keyword>
<dbReference type="PANTHER" id="PTHR23077">
    <property type="entry name" value="AAA-FAMILY ATPASE"/>
    <property type="match status" value="1"/>
</dbReference>
<dbReference type="InterPro" id="IPR003959">
    <property type="entry name" value="ATPase_AAA_core"/>
</dbReference>
<dbReference type="Pfam" id="PF00004">
    <property type="entry name" value="AAA"/>
    <property type="match status" value="1"/>
</dbReference>
<dbReference type="InterPro" id="IPR050168">
    <property type="entry name" value="AAA_ATPase_domain"/>
</dbReference>
<feature type="compositionally biased region" description="Polar residues" evidence="13">
    <location>
        <begin position="245"/>
        <end position="265"/>
    </location>
</feature>
<evidence type="ECO:0000256" key="11">
    <source>
        <dbReference type="ARBA" id="ARBA00034532"/>
    </source>
</evidence>
<proteinExistence type="inferred from homology"/>
<feature type="compositionally biased region" description="Low complexity" evidence="13">
    <location>
        <begin position="675"/>
        <end position="687"/>
    </location>
</feature>
<dbReference type="Gene3D" id="3.10.330.10">
    <property type="match status" value="1"/>
</dbReference>
<feature type="region of interest" description="Disordered" evidence="13">
    <location>
        <begin position="720"/>
        <end position="742"/>
    </location>
</feature>
<evidence type="ECO:0000256" key="10">
    <source>
        <dbReference type="ARBA" id="ARBA00032509"/>
    </source>
</evidence>
<evidence type="ECO:0000256" key="5">
    <source>
        <dbReference type="ARBA" id="ARBA00022741"/>
    </source>
</evidence>
<keyword evidence="8" id="KW-0653">Protein transport</keyword>
<dbReference type="GO" id="GO:0016887">
    <property type="term" value="F:ATP hydrolysis activity"/>
    <property type="evidence" value="ECO:0007669"/>
    <property type="project" value="InterPro"/>
</dbReference>
<feature type="compositionally biased region" description="Low complexity" evidence="13">
    <location>
        <begin position="299"/>
        <end position="309"/>
    </location>
</feature>
<dbReference type="SUPFAM" id="SSF52540">
    <property type="entry name" value="P-loop containing nucleoside triphosphate hydrolases"/>
    <property type="match status" value="2"/>
</dbReference>
<feature type="compositionally biased region" description="Low complexity" evidence="13">
    <location>
        <begin position="439"/>
        <end position="458"/>
    </location>
</feature>
<feature type="region of interest" description="Disordered" evidence="13">
    <location>
        <begin position="669"/>
        <end position="692"/>
    </location>
</feature>
<keyword evidence="9" id="KW-0472">Membrane</keyword>
<dbReference type="Proteomes" id="UP001176521">
    <property type="component" value="Unassembled WGS sequence"/>
</dbReference>
<keyword evidence="4" id="KW-0962">Peroxisome biogenesis</keyword>
<dbReference type="SUPFAM" id="SSF54585">
    <property type="entry name" value="Cdc48 domain 2-like"/>
    <property type="match status" value="1"/>
</dbReference>
<comment type="catalytic activity">
    <reaction evidence="12">
        <text>ATP + H2O = ADP + phosphate + H(+)</text>
        <dbReference type="Rhea" id="RHEA:13065"/>
        <dbReference type="ChEBI" id="CHEBI:15377"/>
        <dbReference type="ChEBI" id="CHEBI:15378"/>
        <dbReference type="ChEBI" id="CHEBI:30616"/>
        <dbReference type="ChEBI" id="CHEBI:43474"/>
        <dbReference type="ChEBI" id="CHEBI:456216"/>
    </reaction>
    <physiologicalReaction direction="left-to-right" evidence="12">
        <dbReference type="Rhea" id="RHEA:13066"/>
    </physiologicalReaction>
</comment>
<dbReference type="InterPro" id="IPR029067">
    <property type="entry name" value="CDC48_domain_2-like_sf"/>
</dbReference>
<dbReference type="CDD" id="cd19526">
    <property type="entry name" value="RecA-like_PEX1_r2"/>
    <property type="match status" value="1"/>
</dbReference>
<feature type="region of interest" description="Disordered" evidence="13">
    <location>
        <begin position="242"/>
        <end position="332"/>
    </location>
</feature>
<feature type="domain" description="AAA+ ATPase" evidence="14">
    <location>
        <begin position="385"/>
        <end position="629"/>
    </location>
</feature>
<accession>A0AAN6GDR6</accession>
<evidence type="ECO:0000256" key="7">
    <source>
        <dbReference type="ARBA" id="ARBA00022840"/>
    </source>
</evidence>
<dbReference type="InterPro" id="IPR003960">
    <property type="entry name" value="ATPase_AAA_CS"/>
</dbReference>
<dbReference type="InterPro" id="IPR027417">
    <property type="entry name" value="P-loop_NTPase"/>
</dbReference>
<feature type="compositionally biased region" description="Polar residues" evidence="13">
    <location>
        <begin position="274"/>
        <end position="298"/>
    </location>
</feature>
<dbReference type="PANTHER" id="PTHR23077:SF12">
    <property type="entry name" value="PEROXISOMAL ATPASE PEX1"/>
    <property type="match status" value="1"/>
</dbReference>
<keyword evidence="3" id="KW-0813">Transport</keyword>
<dbReference type="Gene3D" id="1.10.8.60">
    <property type="match status" value="2"/>
</dbReference>
<feature type="compositionally biased region" description="Low complexity" evidence="13">
    <location>
        <begin position="1086"/>
        <end position="1114"/>
    </location>
</feature>
<evidence type="ECO:0000256" key="9">
    <source>
        <dbReference type="ARBA" id="ARBA00023136"/>
    </source>
</evidence>
<dbReference type="Pfam" id="PF09262">
    <property type="entry name" value="PEX-1N"/>
    <property type="match status" value="1"/>
</dbReference>
<evidence type="ECO:0000256" key="1">
    <source>
        <dbReference type="ARBA" id="ARBA00004370"/>
    </source>
</evidence>
<gene>
    <name evidence="15" type="primary">PEX1</name>
    <name evidence="15" type="ORF">OC842_002943</name>
</gene>
<dbReference type="GO" id="GO:0005778">
    <property type="term" value="C:peroxisomal membrane"/>
    <property type="evidence" value="ECO:0007669"/>
    <property type="project" value="TreeGrafter"/>
</dbReference>
<evidence type="ECO:0000256" key="2">
    <source>
        <dbReference type="ARBA" id="ARBA00006914"/>
    </source>
</evidence>
<dbReference type="EMBL" id="JAPDMQ010000135">
    <property type="protein sequence ID" value="KAK0533543.1"/>
    <property type="molecule type" value="Genomic_DNA"/>
</dbReference>
<evidence type="ECO:0000256" key="12">
    <source>
        <dbReference type="ARBA" id="ARBA00048778"/>
    </source>
</evidence>
<keyword evidence="16" id="KW-1185">Reference proteome</keyword>
<evidence type="ECO:0000256" key="13">
    <source>
        <dbReference type="SAM" id="MobiDB-lite"/>
    </source>
</evidence>
<dbReference type="InterPro" id="IPR003593">
    <property type="entry name" value="AAA+_ATPase"/>
</dbReference>
<evidence type="ECO:0000256" key="3">
    <source>
        <dbReference type="ARBA" id="ARBA00022448"/>
    </source>
</evidence>
<evidence type="ECO:0000256" key="4">
    <source>
        <dbReference type="ARBA" id="ARBA00022593"/>
    </source>
</evidence>
<keyword evidence="7" id="KW-0067">ATP-binding</keyword>
<evidence type="ECO:0000259" key="14">
    <source>
        <dbReference type="SMART" id="SM00382"/>
    </source>
</evidence>
<dbReference type="InterPro" id="IPR015342">
    <property type="entry name" value="PEX1-N_C-lobe"/>
</dbReference>
<dbReference type="Gene3D" id="3.40.50.300">
    <property type="entry name" value="P-loop containing nucleotide triphosphate hydrolases"/>
    <property type="match status" value="2"/>
</dbReference>
<feature type="region of interest" description="Disordered" evidence="13">
    <location>
        <begin position="431"/>
        <end position="458"/>
    </location>
</feature>
<name>A0AAN6GDR6_9BASI</name>
<dbReference type="FunFam" id="3.40.50.300:FF:000149">
    <property type="entry name" value="Nuclear valosin-containing protein-like"/>
    <property type="match status" value="1"/>
</dbReference>
<feature type="region of interest" description="Disordered" evidence="13">
    <location>
        <begin position="1086"/>
        <end position="1139"/>
    </location>
</feature>
<feature type="compositionally biased region" description="Polar residues" evidence="13">
    <location>
        <begin position="1026"/>
        <end position="1036"/>
    </location>
</feature>
<feature type="region of interest" description="Disordered" evidence="13">
    <location>
        <begin position="502"/>
        <end position="536"/>
    </location>
</feature>